<dbReference type="RefSeq" id="WP_135260067.1">
    <property type="nucleotide sequence ID" value="NZ_SJZF01000008.1"/>
</dbReference>
<evidence type="ECO:0000313" key="2">
    <source>
        <dbReference type="Proteomes" id="UP000297668"/>
    </source>
</evidence>
<accession>A0A4Y9FBL7</accession>
<comment type="caution">
    <text evidence="1">The sequence shown here is derived from an EMBL/GenBank/DDBJ whole genome shotgun (WGS) entry which is preliminary data.</text>
</comment>
<evidence type="ECO:0008006" key="3">
    <source>
        <dbReference type="Google" id="ProtNLM"/>
    </source>
</evidence>
<organism evidence="1 2">
    <name type="scientific">Thermus tengchongensis</name>
    <dbReference type="NCBI Taxonomy" id="1214928"/>
    <lineage>
        <taxon>Bacteria</taxon>
        <taxon>Thermotogati</taxon>
        <taxon>Deinococcota</taxon>
        <taxon>Deinococci</taxon>
        <taxon>Thermales</taxon>
        <taxon>Thermaceae</taxon>
        <taxon>Thermus</taxon>
    </lineage>
</organism>
<dbReference type="EMBL" id="SJZF01000008">
    <property type="protein sequence ID" value="TFU26501.1"/>
    <property type="molecule type" value="Genomic_DNA"/>
</dbReference>
<protein>
    <recommendedName>
        <fullName evidence="3">Restriction endonuclease</fullName>
    </recommendedName>
</protein>
<dbReference type="AlphaFoldDB" id="A0A4Y9FBL7"/>
<name>A0A4Y9FBL7_9DEIN</name>
<evidence type="ECO:0000313" key="1">
    <source>
        <dbReference type="EMBL" id="TFU26501.1"/>
    </source>
</evidence>
<reference evidence="1 2" key="1">
    <citation type="submission" date="2019-03" db="EMBL/GenBank/DDBJ databases">
        <title>Thermus tengchongensis species for the arsenic transformation mechanism.</title>
        <authorList>
            <person name="Yuan G.C."/>
        </authorList>
    </citation>
    <scope>NUCLEOTIDE SEQUENCE [LARGE SCALE GENOMIC DNA]</scope>
    <source>
        <strain evidence="1 2">15W</strain>
    </source>
</reference>
<sequence>MPDRLTPMPARFGEVPGELLLDFGGLFRVYRVGYKATPPLEPVAAHLAKAGVAALVLFTTDQKDFQLLYQDQERRLAQADAQGVENLLGRLCELQRQGKDPLEAAQWVKGILQAQAEQEGLFRKRPYRNQGLFSEHYLEVRLRETPEWSEDPEPVRRELLELYRSKRAILENANESQTEEEFIQPVLKALGFAYWVQDAQKASGSLQRPDYVLYPDEDTKARAVVQKEEAKRLAPALALAEAKYFGRDLDVKKRDARDLAPNPVTPSFQLSGYLQSTGLEWGILTNGREWRLYWGRAVDRQNRYFAVDLVQALEDPEAFRFFWLFFRREAFLEGPQGSFLRRVLEASEQYGLRVGERLKKVVFEEVFPLLAEGFLRYHTEVRREAADEAVLRETYRATMVLLYRLFFLLYAEDRNLLPVHDVLGYRALSLTQLRREVAEGMDKGRVYIEGSQVMG</sequence>
<proteinExistence type="predicted"/>
<dbReference type="Proteomes" id="UP000297668">
    <property type="component" value="Unassembled WGS sequence"/>
</dbReference>
<gene>
    <name evidence="1" type="ORF">E0687_05685</name>
</gene>